<evidence type="ECO:0000256" key="10">
    <source>
        <dbReference type="RuleBase" id="RU079119"/>
    </source>
</evidence>
<evidence type="ECO:0000256" key="2">
    <source>
        <dbReference type="ARBA" id="ARBA00022679"/>
    </source>
</evidence>
<dbReference type="GO" id="GO:0019706">
    <property type="term" value="F:protein-cysteine S-palmitoyltransferase activity"/>
    <property type="evidence" value="ECO:0007669"/>
    <property type="project" value="UniProtKB-EC"/>
</dbReference>
<keyword evidence="7" id="KW-0449">Lipoprotein</keyword>
<keyword evidence="14" id="KW-1185">Reference proteome</keyword>
<keyword evidence="4 10" id="KW-1133">Transmembrane helix</keyword>
<reference evidence="14" key="1">
    <citation type="submission" date="2011-02" db="EMBL/GenBank/DDBJ databases">
        <title>The Genome Sequence of Capsaspora owczarzaki ATCC 30864.</title>
        <authorList>
            <person name="Russ C."/>
            <person name="Cuomo C."/>
            <person name="Burger G."/>
            <person name="Gray M.W."/>
            <person name="Holland P.W.H."/>
            <person name="King N."/>
            <person name="Lang F.B.F."/>
            <person name="Roger A.J."/>
            <person name="Ruiz-Trillo I."/>
            <person name="Young S.K."/>
            <person name="Zeng Q."/>
            <person name="Gargeya S."/>
            <person name="Alvarado L."/>
            <person name="Berlin A."/>
            <person name="Chapman S.B."/>
            <person name="Chen Z."/>
            <person name="Freedman E."/>
            <person name="Gellesch M."/>
            <person name="Goldberg J."/>
            <person name="Griggs A."/>
            <person name="Gujja S."/>
            <person name="Heilman E."/>
            <person name="Heiman D."/>
            <person name="Howarth C."/>
            <person name="Mehta T."/>
            <person name="Neiman D."/>
            <person name="Pearson M."/>
            <person name="Roberts A."/>
            <person name="Saif S."/>
            <person name="Shea T."/>
            <person name="Shenoy N."/>
            <person name="Sisk P."/>
            <person name="Stolte C."/>
            <person name="Sykes S."/>
            <person name="White J."/>
            <person name="Yandava C."/>
            <person name="Haas B."/>
            <person name="Nusbaum C."/>
            <person name="Birren B."/>
        </authorList>
    </citation>
    <scope>NUCLEOTIDE SEQUENCE</scope>
    <source>
        <strain evidence="14">ATCC 30864</strain>
    </source>
</reference>
<dbReference type="GO" id="GO:0006612">
    <property type="term" value="P:protein targeting to membrane"/>
    <property type="evidence" value="ECO:0007669"/>
    <property type="project" value="TreeGrafter"/>
</dbReference>
<feature type="compositionally biased region" description="Low complexity" evidence="11">
    <location>
        <begin position="36"/>
        <end position="46"/>
    </location>
</feature>
<comment type="subcellular location">
    <subcellularLocation>
        <location evidence="1">Endomembrane system</location>
        <topology evidence="1">Multi-pass membrane protein</topology>
    </subcellularLocation>
</comment>
<dbReference type="OrthoDB" id="4096362at2759"/>
<dbReference type="PANTHER" id="PTHR22883:SF43">
    <property type="entry name" value="PALMITOYLTRANSFERASE APP"/>
    <property type="match status" value="1"/>
</dbReference>
<keyword evidence="5 10" id="KW-0472">Membrane</keyword>
<feature type="domain" description="Palmitoyltransferase DHHC" evidence="12">
    <location>
        <begin position="247"/>
        <end position="378"/>
    </location>
</feature>
<comment type="domain">
    <text evidence="10">The DHHC domain is required for palmitoyltransferase activity.</text>
</comment>
<evidence type="ECO:0000256" key="6">
    <source>
        <dbReference type="ARBA" id="ARBA00023139"/>
    </source>
</evidence>
<evidence type="ECO:0000256" key="3">
    <source>
        <dbReference type="ARBA" id="ARBA00022692"/>
    </source>
</evidence>
<evidence type="ECO:0000256" key="8">
    <source>
        <dbReference type="ARBA" id="ARBA00023315"/>
    </source>
</evidence>
<evidence type="ECO:0000256" key="4">
    <source>
        <dbReference type="ARBA" id="ARBA00022989"/>
    </source>
</evidence>
<keyword evidence="6" id="KW-0564">Palmitate</keyword>
<evidence type="ECO:0000256" key="5">
    <source>
        <dbReference type="ARBA" id="ARBA00023136"/>
    </source>
</evidence>
<organism evidence="13 14">
    <name type="scientific">Capsaspora owczarzaki (strain ATCC 30864)</name>
    <dbReference type="NCBI Taxonomy" id="595528"/>
    <lineage>
        <taxon>Eukaryota</taxon>
        <taxon>Filasterea</taxon>
        <taxon>Capsaspora</taxon>
    </lineage>
</organism>
<dbReference type="InterPro" id="IPR039859">
    <property type="entry name" value="PFA4/ZDH16/20/ERF2-like"/>
</dbReference>
<feature type="transmembrane region" description="Helical" evidence="10">
    <location>
        <begin position="343"/>
        <end position="367"/>
    </location>
</feature>
<evidence type="ECO:0000256" key="1">
    <source>
        <dbReference type="ARBA" id="ARBA00004127"/>
    </source>
</evidence>
<dbReference type="PROSITE" id="PS50216">
    <property type="entry name" value="DHHC"/>
    <property type="match status" value="1"/>
</dbReference>
<dbReference type="AlphaFoldDB" id="A0A0D2USJ6"/>
<dbReference type="GO" id="GO:0005783">
    <property type="term" value="C:endoplasmic reticulum"/>
    <property type="evidence" value="ECO:0007669"/>
    <property type="project" value="TreeGrafter"/>
</dbReference>
<evidence type="ECO:0000313" key="13">
    <source>
        <dbReference type="EMBL" id="KJE97941.1"/>
    </source>
</evidence>
<dbReference type="Proteomes" id="UP000008743">
    <property type="component" value="Unassembled WGS sequence"/>
</dbReference>
<keyword evidence="2 10" id="KW-0808">Transferase</keyword>
<evidence type="ECO:0000313" key="14">
    <source>
        <dbReference type="Proteomes" id="UP000008743"/>
    </source>
</evidence>
<dbReference type="FunCoup" id="A0A0D2USJ6">
    <property type="interactions" value="175"/>
</dbReference>
<dbReference type="OMA" id="MATTWER"/>
<feature type="transmembrane region" description="Helical" evidence="10">
    <location>
        <begin position="155"/>
        <end position="175"/>
    </location>
</feature>
<dbReference type="GO" id="GO:0005794">
    <property type="term" value="C:Golgi apparatus"/>
    <property type="evidence" value="ECO:0007669"/>
    <property type="project" value="TreeGrafter"/>
</dbReference>
<dbReference type="InterPro" id="IPR001594">
    <property type="entry name" value="Palmitoyltrfase_DHHC"/>
</dbReference>
<comment type="catalytic activity">
    <reaction evidence="9 10">
        <text>L-cysteinyl-[protein] + hexadecanoyl-CoA = S-hexadecanoyl-L-cysteinyl-[protein] + CoA</text>
        <dbReference type="Rhea" id="RHEA:36683"/>
        <dbReference type="Rhea" id="RHEA-COMP:10131"/>
        <dbReference type="Rhea" id="RHEA-COMP:11032"/>
        <dbReference type="ChEBI" id="CHEBI:29950"/>
        <dbReference type="ChEBI" id="CHEBI:57287"/>
        <dbReference type="ChEBI" id="CHEBI:57379"/>
        <dbReference type="ChEBI" id="CHEBI:74151"/>
        <dbReference type="EC" id="2.3.1.225"/>
    </reaction>
</comment>
<evidence type="ECO:0000256" key="9">
    <source>
        <dbReference type="ARBA" id="ARBA00048048"/>
    </source>
</evidence>
<dbReference type="EMBL" id="KE346376">
    <property type="protein sequence ID" value="KJE97941.1"/>
    <property type="molecule type" value="Genomic_DNA"/>
</dbReference>
<dbReference type="Pfam" id="PF01529">
    <property type="entry name" value="DHHC"/>
    <property type="match status" value="1"/>
</dbReference>
<dbReference type="STRING" id="595528.A0A0D2USJ6"/>
<proteinExistence type="inferred from homology"/>
<keyword evidence="3 10" id="KW-0812">Transmembrane</keyword>
<dbReference type="RefSeq" id="XP_004342609.1">
    <property type="nucleotide sequence ID" value="XM_004342560.2"/>
</dbReference>
<dbReference type="PANTHER" id="PTHR22883">
    <property type="entry name" value="ZINC FINGER DHHC DOMAIN CONTAINING PROTEIN"/>
    <property type="match status" value="1"/>
</dbReference>
<evidence type="ECO:0000259" key="12">
    <source>
        <dbReference type="Pfam" id="PF01529"/>
    </source>
</evidence>
<dbReference type="InParanoid" id="A0A0D2USJ6"/>
<sequence>MSRGVYKPLAQVDVDNLDEEAALFMQAAPSRSLDHTTTTTTPTTTTSPRDDDSTARLASGSAESTSQAPVGAGVVAAASPSLAVASAEPPKPTEVNVPFYRPRLQKGSPLDVAAARIGSLESEQRRHPGSIRRFRLFLGNNRILCNGKLITGPELNANVVAVFVIVLTTVLFVAFEAPYLMEHVSPAVLPGALYLCFMTSMSMALTAFTDPGILPRNLDLEGSAATNPLPRAIAPKPTDWFGDTMLLKWCPTCRIHRPPRVSHCSTCDNCVERFDHHCPWVGSCIGRRNYRYFYSFLVFTSLSTLYYFGFALYHLLLLQNVNRDAGEKSPFLKAMSDSPSSPLLMGIVFFFGLNVIGLSCYHTHLVFSDQTTNEMLKSMRQHDNSASVHCANFIRVLWGPLPPSFLQLTKPVQSSEMEEFAAHVREQHALRSLTPT</sequence>
<keyword evidence="8 10" id="KW-0012">Acyltransferase</keyword>
<dbReference type="PhylomeDB" id="A0A0D2USJ6"/>
<accession>A0A0D2USJ6</accession>
<dbReference type="EC" id="2.3.1.225" evidence="10"/>
<comment type="similarity">
    <text evidence="10">Belongs to the DHHC palmitoyltransferase family.</text>
</comment>
<protein>
    <recommendedName>
        <fullName evidence="10">Palmitoyltransferase</fullName>
        <ecNumber evidence="10">2.3.1.225</ecNumber>
    </recommendedName>
</protein>
<feature type="transmembrane region" description="Helical" evidence="10">
    <location>
        <begin position="187"/>
        <end position="208"/>
    </location>
</feature>
<evidence type="ECO:0000256" key="11">
    <source>
        <dbReference type="SAM" id="MobiDB-lite"/>
    </source>
</evidence>
<feature type="transmembrane region" description="Helical" evidence="10">
    <location>
        <begin position="292"/>
        <end position="316"/>
    </location>
</feature>
<dbReference type="eggNOG" id="KOG1311">
    <property type="taxonomic scope" value="Eukaryota"/>
</dbReference>
<gene>
    <name evidence="13" type="ORF">CAOG_008008</name>
</gene>
<feature type="region of interest" description="Disordered" evidence="11">
    <location>
        <begin position="25"/>
        <end position="69"/>
    </location>
</feature>
<evidence type="ECO:0000256" key="7">
    <source>
        <dbReference type="ARBA" id="ARBA00023288"/>
    </source>
</evidence>
<name>A0A0D2USJ6_CAPO3</name>